<feature type="region of interest" description="Disordered" evidence="9">
    <location>
        <begin position="1588"/>
        <end position="1612"/>
    </location>
</feature>
<comment type="similarity">
    <text evidence="1">Belongs to the helicase family. RecQ subfamily.</text>
</comment>
<evidence type="ECO:0000256" key="6">
    <source>
        <dbReference type="ARBA" id="ARBA00034617"/>
    </source>
</evidence>
<keyword evidence="8" id="KW-0479">Metal-binding</keyword>
<dbReference type="GO" id="GO:0008270">
    <property type="term" value="F:zinc ion binding"/>
    <property type="evidence" value="ECO:0007669"/>
    <property type="project" value="UniProtKB-KW"/>
</dbReference>
<evidence type="ECO:0000259" key="11">
    <source>
        <dbReference type="PROSITE" id="PS51192"/>
    </source>
</evidence>
<dbReference type="OrthoDB" id="3151137at2759"/>
<feature type="compositionally biased region" description="Pro residues" evidence="9">
    <location>
        <begin position="1035"/>
        <end position="1046"/>
    </location>
</feature>
<evidence type="ECO:0000313" key="14">
    <source>
        <dbReference type="Proteomes" id="UP000886523"/>
    </source>
</evidence>
<proteinExistence type="inferred from homology"/>
<dbReference type="Gene3D" id="3.30.160.60">
    <property type="entry name" value="Classic Zinc Finger"/>
    <property type="match status" value="1"/>
</dbReference>
<dbReference type="InterPro" id="IPR013087">
    <property type="entry name" value="Znf_C2H2_type"/>
</dbReference>
<dbReference type="GO" id="GO:0003677">
    <property type="term" value="F:DNA binding"/>
    <property type="evidence" value="ECO:0007669"/>
    <property type="project" value="UniProtKB-KW"/>
</dbReference>
<dbReference type="Pfam" id="PF00270">
    <property type="entry name" value="DEAD"/>
    <property type="match status" value="1"/>
</dbReference>
<evidence type="ECO:0000256" key="2">
    <source>
        <dbReference type="ARBA" id="ARBA00022741"/>
    </source>
</evidence>
<evidence type="ECO:0000313" key="13">
    <source>
        <dbReference type="EMBL" id="KAF9513989.1"/>
    </source>
</evidence>
<keyword evidence="5" id="KW-0413">Isomerase</keyword>
<dbReference type="PANTHER" id="PTHR13710:SF105">
    <property type="entry name" value="ATP-DEPENDENT DNA HELICASE Q1"/>
    <property type="match status" value="1"/>
</dbReference>
<dbReference type="Gene3D" id="3.40.50.300">
    <property type="entry name" value="P-loop containing nucleotide triphosphate hydrolases"/>
    <property type="match status" value="2"/>
</dbReference>
<feature type="domain" description="Helicase C-terminal" evidence="12">
    <location>
        <begin position="1377"/>
        <end position="1524"/>
    </location>
</feature>
<dbReference type="Proteomes" id="UP000886523">
    <property type="component" value="Unassembled WGS sequence"/>
</dbReference>
<dbReference type="InterPro" id="IPR027417">
    <property type="entry name" value="P-loop_NTPase"/>
</dbReference>
<dbReference type="GO" id="GO:0043138">
    <property type="term" value="F:3'-5' DNA helicase activity"/>
    <property type="evidence" value="ECO:0007669"/>
    <property type="project" value="UniProtKB-EC"/>
</dbReference>
<name>A0A9P6AY75_9AGAM</name>
<evidence type="ECO:0000259" key="12">
    <source>
        <dbReference type="PROSITE" id="PS51194"/>
    </source>
</evidence>
<keyword evidence="2" id="KW-0547">Nucleotide-binding</keyword>
<evidence type="ECO:0000256" key="8">
    <source>
        <dbReference type="PROSITE-ProRule" id="PRU00042"/>
    </source>
</evidence>
<dbReference type="Pfam" id="PF00271">
    <property type="entry name" value="Helicase_C"/>
    <property type="match status" value="1"/>
</dbReference>
<dbReference type="EC" id="5.6.2.4" evidence="7"/>
<organism evidence="13 14">
    <name type="scientific">Hydnum rufescens UP504</name>
    <dbReference type="NCBI Taxonomy" id="1448309"/>
    <lineage>
        <taxon>Eukaryota</taxon>
        <taxon>Fungi</taxon>
        <taxon>Dikarya</taxon>
        <taxon>Basidiomycota</taxon>
        <taxon>Agaricomycotina</taxon>
        <taxon>Agaricomycetes</taxon>
        <taxon>Cantharellales</taxon>
        <taxon>Hydnaceae</taxon>
        <taxon>Hydnum</taxon>
    </lineage>
</organism>
<accession>A0A9P6AY75</accession>
<dbReference type="PROSITE" id="PS50157">
    <property type="entry name" value="ZINC_FINGER_C2H2_2"/>
    <property type="match status" value="1"/>
</dbReference>
<dbReference type="GO" id="GO:0005737">
    <property type="term" value="C:cytoplasm"/>
    <property type="evidence" value="ECO:0007669"/>
    <property type="project" value="TreeGrafter"/>
</dbReference>
<dbReference type="PANTHER" id="PTHR13710">
    <property type="entry name" value="DNA HELICASE RECQ FAMILY MEMBER"/>
    <property type="match status" value="1"/>
</dbReference>
<comment type="caution">
    <text evidence="13">The sequence shown here is derived from an EMBL/GenBank/DDBJ whole genome shotgun (WGS) entry which is preliminary data.</text>
</comment>
<sequence length="1847" mass="207960">MSPRICQHCKRAFKTQAKLDQHRRIHHQMTIDIPELKITLSRGHEGVFSCVFCDFSSSAPRAMVGHIASNHAPNVCGQGAMEDVEMGVASPEPRAEAGAITSTAAIMDVAMGSPLSPPDAAPDAENEETNTPGGSPSLGPIHVTLNPIERSMGSLMASLPTLSPPDLHPSPPMEGAEIYRGTPMGEMERPPVLRNLGLAIDPTYRILVCEACRHGIQRTSVYGHFKHKHPKSRQFPFDIDQVLDELKVAYDVAAPTEIVRPIPSIPVLDGHKCIRPGCPYAAPRLESVKRHHRKEHGGEAEEIVPCLVQKVLHSPIQFWAVDDLYDVLHLEDEGRKHILDSLMAARSNQQYLETILTPSDARTIPQYLKDWEWVDRIQGCNVKLLNLLVSFPELGQFGGALRRHVSKYFEQNKMLLSNTHLLMRRHLNTDEGPEISHHPFKFPEQDATLDRYLTLACRLLSYAMRYIQDETRWGLDILFTDEQKRSAIELGEALESGADENDMPLYIHRLFWNLLFTVHPSSLRHSHKCPIATFVLLINVDQRGQFATCASICGKVSALLFLFRVGMLKEIDIRLESAPDPAQGFKIAEQLCLSGLREGHPTPFDTVRSFTRLATTIAMNEEHLPTMAWDEDHEGFTVMGEYVRMAQIPKMYDAWLHEVQSALDEMCPKRPLPTEHATDNLRNETPGYSFLDSDRALNDECRSALSMVLTPEYLLSYEQSKEPEWIPTKAIEYMRKAMRVNVLLLLLLHIGSGSPARSTEILSLLFRNGQNSRRGVFILGDGLMWMTNSSTRREKFIPRFPHIGLASQLLRYLLYVRPVEEEFSKFLWGQRAYEVLRHHLFYTWEGGIHKTSDSMSQSLKKETLKHLNCELNVSKWRHAQCGISRLLNLGIINPEGEDRTEFSDAQSGKETSTALSIYSIEVGQVGTLCELKMARFQMWSRLYQTKFLHLPARGHVSSLKNILDPKYVPTSIVTDEETGPAPPVIHAGRSPLDSTFHHISPQDIQTIVNDRIRNYPSQMDISSPVPNAPSTSGEPRPPPLNFPPSPQVMDDSWMPNPPPPSRGAMNAGSSDAASAGESTSLSHLSQSPRPPSKQHLASKSPTVDDDSFSDDKADAEMLRLYQLVSYRESVSMAMQPPPNLAETIEEEDHDLLRQVLQDRRADFRVLQQYQTYRLIKERRFNFFWIAPTGIGKTLPFILAMRSWPQSVVGVIVVPFMALRHDMVRRMRAAGLSCDTLRKGNVCPDVQVIVCGLSHLNGDHFKNHLSSLANARRLGAIMYDEAHGLLDDSQYRPEYITALRFLLGLTHTVVFMLSGTMPPQSMPFLFEEKMGLGVEELGSFRTLRLPTNRLNLFYQLSSIQIEGRVEPNEAGGRIAINLARQLEKELKDDERGLVVFVSKTWCSTLSEENRYPCIHGDVEASDRSKILEAYRSGKHKVLCINKACIEGIDFPRIRFVIHANIPKGLLDWAQASGRGGRDGEPCLCLTLNVVYRSGRVKSNTLTNDEESHSGSLALQRMLRNERCLRHDPSTFLDGETATCASLSDKGALPCSFCIQNHGAQPPPCTWAYIRPVPTFQEVFSKPPLNALPPSSSNALAGPSAVNHPGPTAKGSTAVTASRYAPYKRPQVKRAALDSGNFVTAAHFLLSPPTPHGLNPTSAHVDFSSRLIHAANRTNAARPGTVADMLETIGHQQCLPCWTLHKFDPAERHETANCDTHAWEYYREIKGKNVAPWQWKKHTLFSRAPPKRGLCFKCGFIWDLYKFHKRNGLETTCIWDNIVAPIAWMVLNSTVMRQDLAQYARVWEIVESDEAYVRWLREPVPELGRLWNASVTLIEWFYRRYKQDCDPEL</sequence>
<feature type="domain" description="Helicase ATP-binding" evidence="11">
    <location>
        <begin position="1173"/>
        <end position="1334"/>
    </location>
</feature>
<dbReference type="GO" id="GO:0000724">
    <property type="term" value="P:double-strand break repair via homologous recombination"/>
    <property type="evidence" value="ECO:0007669"/>
    <property type="project" value="TreeGrafter"/>
</dbReference>
<evidence type="ECO:0000256" key="4">
    <source>
        <dbReference type="ARBA" id="ARBA00023125"/>
    </source>
</evidence>
<dbReference type="SMART" id="SM00490">
    <property type="entry name" value="HELICc"/>
    <property type="match status" value="1"/>
</dbReference>
<dbReference type="GO" id="GO:0005524">
    <property type="term" value="F:ATP binding"/>
    <property type="evidence" value="ECO:0007669"/>
    <property type="project" value="UniProtKB-KW"/>
</dbReference>
<feature type="region of interest" description="Disordered" evidence="9">
    <location>
        <begin position="110"/>
        <end position="143"/>
    </location>
</feature>
<dbReference type="GO" id="GO:0009378">
    <property type="term" value="F:four-way junction helicase activity"/>
    <property type="evidence" value="ECO:0007669"/>
    <property type="project" value="TreeGrafter"/>
</dbReference>
<keyword evidence="8" id="KW-0862">Zinc</keyword>
<keyword evidence="3" id="KW-0067">ATP-binding</keyword>
<evidence type="ECO:0000256" key="1">
    <source>
        <dbReference type="ARBA" id="ARBA00005446"/>
    </source>
</evidence>
<keyword evidence="4" id="KW-0238">DNA-binding</keyword>
<dbReference type="SUPFAM" id="SSF52540">
    <property type="entry name" value="P-loop containing nucleoside triphosphate hydrolases"/>
    <property type="match status" value="1"/>
</dbReference>
<reference evidence="13" key="1">
    <citation type="journal article" date="2020" name="Nat. Commun.">
        <title>Large-scale genome sequencing of mycorrhizal fungi provides insights into the early evolution of symbiotic traits.</title>
        <authorList>
            <person name="Miyauchi S."/>
            <person name="Kiss E."/>
            <person name="Kuo A."/>
            <person name="Drula E."/>
            <person name="Kohler A."/>
            <person name="Sanchez-Garcia M."/>
            <person name="Morin E."/>
            <person name="Andreopoulos B."/>
            <person name="Barry K.W."/>
            <person name="Bonito G."/>
            <person name="Buee M."/>
            <person name="Carver A."/>
            <person name="Chen C."/>
            <person name="Cichocki N."/>
            <person name="Clum A."/>
            <person name="Culley D."/>
            <person name="Crous P.W."/>
            <person name="Fauchery L."/>
            <person name="Girlanda M."/>
            <person name="Hayes R.D."/>
            <person name="Keri Z."/>
            <person name="LaButti K."/>
            <person name="Lipzen A."/>
            <person name="Lombard V."/>
            <person name="Magnuson J."/>
            <person name="Maillard F."/>
            <person name="Murat C."/>
            <person name="Nolan M."/>
            <person name="Ohm R.A."/>
            <person name="Pangilinan J."/>
            <person name="Pereira M.F."/>
            <person name="Perotto S."/>
            <person name="Peter M."/>
            <person name="Pfister S."/>
            <person name="Riley R."/>
            <person name="Sitrit Y."/>
            <person name="Stielow J.B."/>
            <person name="Szollosi G."/>
            <person name="Zifcakova L."/>
            <person name="Stursova M."/>
            <person name="Spatafora J.W."/>
            <person name="Tedersoo L."/>
            <person name="Vaario L.M."/>
            <person name="Yamada A."/>
            <person name="Yan M."/>
            <person name="Wang P."/>
            <person name="Xu J."/>
            <person name="Bruns T."/>
            <person name="Baldrian P."/>
            <person name="Vilgalys R."/>
            <person name="Dunand C."/>
            <person name="Henrissat B."/>
            <person name="Grigoriev I.V."/>
            <person name="Hibbett D."/>
            <person name="Nagy L.G."/>
            <person name="Martin F.M."/>
        </authorList>
    </citation>
    <scope>NUCLEOTIDE SEQUENCE</scope>
    <source>
        <strain evidence="13">UP504</strain>
    </source>
</reference>
<evidence type="ECO:0000259" key="10">
    <source>
        <dbReference type="PROSITE" id="PS50157"/>
    </source>
</evidence>
<evidence type="ECO:0000256" key="9">
    <source>
        <dbReference type="SAM" id="MobiDB-lite"/>
    </source>
</evidence>
<protein>
    <recommendedName>
        <fullName evidence="7">DNA 3'-5' helicase</fullName>
        <ecNumber evidence="7">5.6.2.4</ecNumber>
    </recommendedName>
</protein>
<comment type="catalytic activity">
    <reaction evidence="6">
        <text>Couples ATP hydrolysis with the unwinding of duplex DNA by translocating in the 3'-5' direction.</text>
        <dbReference type="EC" id="5.6.2.4"/>
    </reaction>
</comment>
<dbReference type="InterPro" id="IPR001650">
    <property type="entry name" value="Helicase_C-like"/>
</dbReference>
<keyword evidence="14" id="KW-1185">Reference proteome</keyword>
<gene>
    <name evidence="13" type="ORF">BS47DRAFT_1392880</name>
</gene>
<dbReference type="PROSITE" id="PS51192">
    <property type="entry name" value="HELICASE_ATP_BIND_1"/>
    <property type="match status" value="1"/>
</dbReference>
<dbReference type="Pfam" id="PF12013">
    <property type="entry name" value="OrsD"/>
    <property type="match status" value="1"/>
</dbReference>
<dbReference type="InterPro" id="IPR014001">
    <property type="entry name" value="Helicase_ATP-bd"/>
</dbReference>
<dbReference type="GO" id="GO:0005694">
    <property type="term" value="C:chromosome"/>
    <property type="evidence" value="ECO:0007669"/>
    <property type="project" value="TreeGrafter"/>
</dbReference>
<dbReference type="InterPro" id="IPR011545">
    <property type="entry name" value="DEAD/DEAH_box_helicase_dom"/>
</dbReference>
<evidence type="ECO:0000256" key="7">
    <source>
        <dbReference type="ARBA" id="ARBA00034808"/>
    </source>
</evidence>
<feature type="compositionally biased region" description="Low complexity" evidence="9">
    <location>
        <begin position="1588"/>
        <end position="1599"/>
    </location>
</feature>
<feature type="compositionally biased region" description="Polar residues" evidence="9">
    <location>
        <begin position="1016"/>
        <end position="1033"/>
    </location>
</feature>
<dbReference type="PROSITE" id="PS51194">
    <property type="entry name" value="HELICASE_CTER"/>
    <property type="match status" value="1"/>
</dbReference>
<dbReference type="InterPro" id="IPR022698">
    <property type="entry name" value="OrsD"/>
</dbReference>
<dbReference type="SMART" id="SM00355">
    <property type="entry name" value="ZnF_C2H2"/>
    <property type="match status" value="4"/>
</dbReference>
<keyword evidence="8" id="KW-0863">Zinc-finger</keyword>
<feature type="compositionally biased region" description="Low complexity" evidence="9">
    <location>
        <begin position="1063"/>
        <end position="1080"/>
    </location>
</feature>
<dbReference type="SMART" id="SM00487">
    <property type="entry name" value="DEXDc"/>
    <property type="match status" value="1"/>
</dbReference>
<dbReference type="EMBL" id="MU128966">
    <property type="protein sequence ID" value="KAF9513989.1"/>
    <property type="molecule type" value="Genomic_DNA"/>
</dbReference>
<evidence type="ECO:0000256" key="5">
    <source>
        <dbReference type="ARBA" id="ARBA00023235"/>
    </source>
</evidence>
<feature type="domain" description="C2H2-type" evidence="10">
    <location>
        <begin position="4"/>
        <end position="26"/>
    </location>
</feature>
<feature type="region of interest" description="Disordered" evidence="9">
    <location>
        <begin position="1016"/>
        <end position="1109"/>
    </location>
</feature>
<evidence type="ECO:0000256" key="3">
    <source>
        <dbReference type="ARBA" id="ARBA00022840"/>
    </source>
</evidence>